<dbReference type="EMBL" id="JACHET010000001">
    <property type="protein sequence ID" value="MBB6183787.1"/>
    <property type="molecule type" value="Genomic_DNA"/>
</dbReference>
<keyword evidence="1" id="KW-1133">Transmembrane helix</keyword>
<proteinExistence type="predicted"/>
<feature type="transmembrane region" description="Helical" evidence="1">
    <location>
        <begin position="14"/>
        <end position="35"/>
    </location>
</feature>
<reference evidence="2 3" key="1">
    <citation type="submission" date="2020-08" db="EMBL/GenBank/DDBJ databases">
        <title>Genomic Encyclopedia of Type Strains, Phase IV (KMG-IV): sequencing the most valuable type-strain genomes for metagenomic binning, comparative biology and taxonomic classification.</title>
        <authorList>
            <person name="Goeker M."/>
        </authorList>
    </citation>
    <scope>NUCLEOTIDE SEQUENCE [LARGE SCALE GENOMIC DNA]</scope>
    <source>
        <strain evidence="2 3">DSM 107085</strain>
    </source>
</reference>
<dbReference type="AlphaFoldDB" id="A0A841KIK1"/>
<comment type="caution">
    <text evidence="2">The sequence shown here is derived from an EMBL/GenBank/DDBJ whole genome shotgun (WGS) entry which is preliminary data.</text>
</comment>
<name>A0A841KIK1_9GAMM</name>
<gene>
    <name evidence="2" type="ORF">HNQ86_001132</name>
</gene>
<dbReference type="RefSeq" id="WP_154662670.1">
    <property type="nucleotide sequence ID" value="NZ_JACHET010000001.1"/>
</dbReference>
<protein>
    <submittedName>
        <fullName evidence="2">Uncharacterized protein</fullName>
    </submittedName>
</protein>
<dbReference type="Proteomes" id="UP000560000">
    <property type="component" value="Unassembled WGS sequence"/>
</dbReference>
<evidence type="ECO:0000313" key="2">
    <source>
        <dbReference type="EMBL" id="MBB6183787.1"/>
    </source>
</evidence>
<organism evidence="2 3">
    <name type="scientific">Oleiagrimonas soli</name>
    <dbReference type="NCBI Taxonomy" id="1543381"/>
    <lineage>
        <taxon>Bacteria</taxon>
        <taxon>Pseudomonadati</taxon>
        <taxon>Pseudomonadota</taxon>
        <taxon>Gammaproteobacteria</taxon>
        <taxon>Lysobacterales</taxon>
        <taxon>Rhodanobacteraceae</taxon>
        <taxon>Oleiagrimonas</taxon>
    </lineage>
</organism>
<keyword evidence="1" id="KW-0812">Transmembrane</keyword>
<keyword evidence="1" id="KW-0472">Membrane</keyword>
<sequence length="55" mass="6015">MNTPTLPWYRVPEVWLMIALLGAAVAGGISTLVIAERLPDAQIHHADTQGRLHGR</sequence>
<accession>A0A841KIK1</accession>
<evidence type="ECO:0000256" key="1">
    <source>
        <dbReference type="SAM" id="Phobius"/>
    </source>
</evidence>
<evidence type="ECO:0000313" key="3">
    <source>
        <dbReference type="Proteomes" id="UP000560000"/>
    </source>
</evidence>